<protein>
    <submittedName>
        <fullName evidence="3">CRISPR-associated RAMP Cmr1</fullName>
    </submittedName>
</protein>
<feature type="domain" description="CRISPR type III-associated protein" evidence="2">
    <location>
        <begin position="7"/>
        <end position="163"/>
    </location>
</feature>
<sequence>MVKTEIKFKTLTPIWTGDANQKCTTIKETSIIGSMRWWYEAIVRGMGGYACDPSNGGCEFNTKDYEKALEKGQNVDEALEIGLKNVCPACRLFGCTGWKRRFKIVANDLGGTFSQRMNDDGYSGILEIEFYEIFKISDSEKWLLFQTLQIIENYGAFGGRTTRKPQGSPVGKDYGLIEVNLVNTDWASKSDYNKTQKWIKTITENCGKINNKNWFDFRYYWIIKGEYLDRLKINEIFGLDNKGNVSIYGDEFLEFLRGNRASSMIPGSSKKIFSFKIGNKVFGYVRNEQELDIIKRKLQTRIKQDINNIITGKDILLNIQNGRNGDV</sequence>
<dbReference type="NCBIfam" id="TIGR01894">
    <property type="entry name" value="cas_TM1795_cmr1"/>
    <property type="match status" value="1"/>
</dbReference>
<keyword evidence="1" id="KW-0051">Antiviral defense</keyword>
<dbReference type="GeneID" id="24860716"/>
<dbReference type="Pfam" id="PF03787">
    <property type="entry name" value="RAMPs"/>
    <property type="match status" value="1"/>
</dbReference>
<dbReference type="HOGENOM" id="CLU_828643_0_0_2"/>
<organism evidence="3 4">
    <name type="scientific">Methanosarcina siciliae T4/M</name>
    <dbReference type="NCBI Taxonomy" id="1434120"/>
    <lineage>
        <taxon>Archaea</taxon>
        <taxon>Methanobacteriati</taxon>
        <taxon>Methanobacteriota</taxon>
        <taxon>Stenosarchaea group</taxon>
        <taxon>Methanomicrobia</taxon>
        <taxon>Methanosarcinales</taxon>
        <taxon>Methanosarcinaceae</taxon>
        <taxon>Methanosarcina</taxon>
    </lineage>
</organism>
<evidence type="ECO:0000313" key="4">
    <source>
        <dbReference type="Proteomes" id="UP000033111"/>
    </source>
</evidence>
<dbReference type="Proteomes" id="UP000033111">
    <property type="component" value="Chromosome"/>
</dbReference>
<accession>A0A0E3P703</accession>
<dbReference type="OrthoDB" id="66017at2157"/>
<dbReference type="InterPro" id="IPR007522">
    <property type="entry name" value="CRISPR-assoc_prot_TM1795"/>
</dbReference>
<gene>
    <name evidence="3" type="ORF">MSSIT_1871</name>
</gene>
<dbReference type="EMBL" id="CP009506">
    <property type="protein sequence ID" value="AKB28590.1"/>
    <property type="molecule type" value="Genomic_DNA"/>
</dbReference>
<dbReference type="RefSeq" id="WP_048172071.1">
    <property type="nucleotide sequence ID" value="NZ_CP009506.1"/>
</dbReference>
<evidence type="ECO:0000313" key="3">
    <source>
        <dbReference type="EMBL" id="AKB28590.1"/>
    </source>
</evidence>
<dbReference type="GO" id="GO:0051607">
    <property type="term" value="P:defense response to virus"/>
    <property type="evidence" value="ECO:0007669"/>
    <property type="project" value="UniProtKB-KW"/>
</dbReference>
<proteinExistence type="predicted"/>
<dbReference type="PATRIC" id="fig|1434120.4.peg.2395"/>
<dbReference type="InterPro" id="IPR005537">
    <property type="entry name" value="RAMP_III_fam"/>
</dbReference>
<dbReference type="AlphaFoldDB" id="A0A0E3P703"/>
<dbReference type="KEGG" id="msw:MSSIT_1871"/>
<name>A0A0E3P703_9EURY</name>
<keyword evidence="4" id="KW-1185">Reference proteome</keyword>
<reference evidence="3 4" key="1">
    <citation type="submission" date="2014-07" db="EMBL/GenBank/DDBJ databases">
        <title>Methanogenic archaea and the global carbon cycle.</title>
        <authorList>
            <person name="Henriksen J.R."/>
            <person name="Luke J."/>
            <person name="Reinhart S."/>
            <person name="Benedict M.N."/>
            <person name="Youngblut N.D."/>
            <person name="Metcalf M.E."/>
            <person name="Whitaker R.J."/>
            <person name="Metcalf W.W."/>
        </authorList>
    </citation>
    <scope>NUCLEOTIDE SEQUENCE [LARGE SCALE GENOMIC DNA]</scope>
    <source>
        <strain evidence="3 4">T4/M</strain>
    </source>
</reference>
<evidence type="ECO:0000259" key="2">
    <source>
        <dbReference type="Pfam" id="PF03787"/>
    </source>
</evidence>
<evidence type="ECO:0000256" key="1">
    <source>
        <dbReference type="ARBA" id="ARBA00023118"/>
    </source>
</evidence>